<dbReference type="EMBL" id="AP014633">
    <property type="protein sequence ID" value="BAP55911.1"/>
    <property type="molecule type" value="Genomic_DNA"/>
</dbReference>
<dbReference type="Pfam" id="PF18480">
    <property type="entry name" value="DUF5615"/>
    <property type="match status" value="1"/>
</dbReference>
<evidence type="ECO:0000313" key="2">
    <source>
        <dbReference type="EMBL" id="BAP55911.1"/>
    </source>
</evidence>
<dbReference type="HOGENOM" id="CLU_150003_1_0_6"/>
<dbReference type="OrthoDB" id="334367at2"/>
<proteinExistence type="predicted"/>
<feature type="domain" description="DUF5615" evidence="1">
    <location>
        <begin position="1"/>
        <end position="110"/>
    </location>
</feature>
<dbReference type="AlphaFoldDB" id="A0A090BUY4"/>
<accession>A0A090BUY4</accession>
<dbReference type="InterPro" id="IPR041049">
    <property type="entry name" value="DUF5615"/>
</dbReference>
<dbReference type="STRING" id="40754.THII_1614"/>
<evidence type="ECO:0000313" key="3">
    <source>
        <dbReference type="Proteomes" id="UP000031623"/>
    </source>
</evidence>
<dbReference type="Proteomes" id="UP000031623">
    <property type="component" value="Chromosome"/>
</dbReference>
<protein>
    <recommendedName>
        <fullName evidence="1">DUF5615 domain-containing protein</fullName>
    </recommendedName>
</protein>
<dbReference type="KEGG" id="tig:THII_1614"/>
<organism evidence="2 3">
    <name type="scientific">Thioploca ingrica</name>
    <dbReference type="NCBI Taxonomy" id="40754"/>
    <lineage>
        <taxon>Bacteria</taxon>
        <taxon>Pseudomonadati</taxon>
        <taxon>Pseudomonadota</taxon>
        <taxon>Gammaproteobacteria</taxon>
        <taxon>Thiotrichales</taxon>
        <taxon>Thiotrichaceae</taxon>
        <taxon>Thioploca</taxon>
    </lineage>
</organism>
<sequence>MKIVLDMNLSPAWIPFLKAGGHEVKHWSEIGVITATDIEIMEWARNNDYIVFTHDLDFSALLFATEAKAPSVLQLRTEDIRPKTVGKQVLAALQQAEENINQGALVTIDPSKNRIRLLPLKQNNR</sequence>
<reference evidence="2 3" key="1">
    <citation type="journal article" date="2014" name="ISME J.">
        <title>Ecophysiology of Thioploca ingrica as revealed by the complete genome sequence supplemented with proteomic evidence.</title>
        <authorList>
            <person name="Kojima H."/>
            <person name="Ogura Y."/>
            <person name="Yamamoto N."/>
            <person name="Togashi T."/>
            <person name="Mori H."/>
            <person name="Watanabe T."/>
            <person name="Nemoto F."/>
            <person name="Kurokawa K."/>
            <person name="Hayashi T."/>
            <person name="Fukui M."/>
        </authorList>
    </citation>
    <scope>NUCLEOTIDE SEQUENCE [LARGE SCALE GENOMIC DNA]</scope>
</reference>
<keyword evidence="3" id="KW-1185">Reference proteome</keyword>
<gene>
    <name evidence="2" type="ORF">THII_1614</name>
</gene>
<name>A0A090BUY4_9GAMM</name>
<evidence type="ECO:0000259" key="1">
    <source>
        <dbReference type="Pfam" id="PF18480"/>
    </source>
</evidence>